<comment type="similarity">
    <text evidence="4">Belongs to the BPG-independent phosphoglycerate mutase family. A-PGAM subfamily.</text>
</comment>
<gene>
    <name evidence="8" type="ORF">JCM21531_2643</name>
</gene>
<dbReference type="Pfam" id="PF01676">
    <property type="entry name" value="Metalloenzyme"/>
    <property type="match status" value="1"/>
</dbReference>
<keyword evidence="8" id="KW-0808">Transferase</keyword>
<name>W4V8R3_9FIRM</name>
<dbReference type="InterPro" id="IPR004456">
    <property type="entry name" value="Pglycerate_mutase_ApgM"/>
</dbReference>
<dbReference type="CDD" id="cd16011">
    <property type="entry name" value="iPGM_like"/>
    <property type="match status" value="1"/>
</dbReference>
<dbReference type="GO" id="GO:0006096">
    <property type="term" value="P:glycolytic process"/>
    <property type="evidence" value="ECO:0007669"/>
    <property type="project" value="UniProtKB-KW"/>
</dbReference>
<comment type="caution">
    <text evidence="8">The sequence shown here is derived from an EMBL/GenBank/DDBJ whole genome shotgun (WGS) entry which is preliminary data.</text>
</comment>
<protein>
    <submittedName>
        <fullName evidence="8">Functional analog of homoserine kinase</fullName>
    </submittedName>
</protein>
<organism evidence="8 9">
    <name type="scientific">Acetivibrio straminisolvens JCM 21531</name>
    <dbReference type="NCBI Taxonomy" id="1294263"/>
    <lineage>
        <taxon>Bacteria</taxon>
        <taxon>Bacillati</taxon>
        <taxon>Bacillota</taxon>
        <taxon>Clostridia</taxon>
        <taxon>Eubacteriales</taxon>
        <taxon>Oscillospiraceae</taxon>
        <taxon>Acetivibrio</taxon>
    </lineage>
</organism>
<dbReference type="PANTHER" id="PTHR31209:SF4">
    <property type="entry name" value="2,3-BISPHOSPHOGLYCERATE-INDEPENDENT PHOSPHOGLYCERATE MUTASE"/>
    <property type="match status" value="1"/>
</dbReference>
<dbReference type="InterPro" id="IPR017850">
    <property type="entry name" value="Alkaline_phosphatase_core_sf"/>
</dbReference>
<keyword evidence="6" id="KW-0413">Isomerase</keyword>
<dbReference type="Gene3D" id="3.40.720.10">
    <property type="entry name" value="Alkaline Phosphatase, subunit A"/>
    <property type="match status" value="1"/>
</dbReference>
<evidence type="ECO:0000313" key="9">
    <source>
        <dbReference type="Proteomes" id="UP000019109"/>
    </source>
</evidence>
<dbReference type="AlphaFoldDB" id="W4V8R3"/>
<accession>W4V8R3</accession>
<dbReference type="EMBL" id="BAVR01000031">
    <property type="protein sequence ID" value="GAE89144.1"/>
    <property type="molecule type" value="Genomic_DNA"/>
</dbReference>
<evidence type="ECO:0000256" key="3">
    <source>
        <dbReference type="ARBA" id="ARBA00004921"/>
    </source>
</evidence>
<dbReference type="Proteomes" id="UP000019109">
    <property type="component" value="Unassembled WGS sequence"/>
</dbReference>
<comment type="pathway">
    <text evidence="3">Carbohydrate degradation.</text>
</comment>
<dbReference type="GO" id="GO:0004619">
    <property type="term" value="F:phosphoglycerate mutase activity"/>
    <property type="evidence" value="ECO:0007669"/>
    <property type="project" value="UniProtKB-EC"/>
</dbReference>
<dbReference type="GO" id="GO:0046872">
    <property type="term" value="F:metal ion binding"/>
    <property type="evidence" value="ECO:0007669"/>
    <property type="project" value="InterPro"/>
</dbReference>
<evidence type="ECO:0000259" key="7">
    <source>
        <dbReference type="Pfam" id="PF01676"/>
    </source>
</evidence>
<evidence type="ECO:0000256" key="6">
    <source>
        <dbReference type="ARBA" id="ARBA00023235"/>
    </source>
</evidence>
<dbReference type="STRING" id="1294263.JCM21531_2643"/>
<evidence type="ECO:0000256" key="5">
    <source>
        <dbReference type="ARBA" id="ARBA00023152"/>
    </source>
</evidence>
<dbReference type="PANTHER" id="PTHR31209">
    <property type="entry name" value="COFACTOR-INDEPENDENT PHOSPHOGLYCERATE MUTASE"/>
    <property type="match status" value="1"/>
</dbReference>
<keyword evidence="8" id="KW-0418">Kinase</keyword>
<dbReference type="InterPro" id="IPR006124">
    <property type="entry name" value="Metalloenzyme"/>
</dbReference>
<dbReference type="GO" id="GO:0016301">
    <property type="term" value="F:kinase activity"/>
    <property type="evidence" value="ECO:0007669"/>
    <property type="project" value="UniProtKB-KW"/>
</dbReference>
<evidence type="ECO:0000256" key="2">
    <source>
        <dbReference type="ARBA" id="ARBA00002315"/>
    </source>
</evidence>
<comment type="catalytic activity">
    <reaction evidence="1">
        <text>(2R)-2-phosphoglycerate = (2R)-3-phosphoglycerate</text>
        <dbReference type="Rhea" id="RHEA:15901"/>
        <dbReference type="ChEBI" id="CHEBI:58272"/>
        <dbReference type="ChEBI" id="CHEBI:58289"/>
        <dbReference type="EC" id="5.4.2.12"/>
    </reaction>
</comment>
<proteinExistence type="inferred from homology"/>
<reference evidence="8" key="1">
    <citation type="journal article" date="2014" name="Genome Announc.">
        <title>Draft Genome Sequence of Clostridium straminisolvens Strain JCM 21531T, Isolated from a Cellulose-Degrading Bacterial Community.</title>
        <authorList>
            <person name="Yuki M."/>
            <person name="Oshima K."/>
            <person name="Suda W."/>
            <person name="Sakamoto M."/>
            <person name="Kitamura K."/>
            <person name="Iida T."/>
            <person name="Hattori M."/>
            <person name="Ohkuma M."/>
        </authorList>
    </citation>
    <scope>NUCLEOTIDE SEQUENCE [LARGE SCALE GENOMIC DNA]</scope>
    <source>
        <strain evidence="8">JCM 21531</strain>
    </source>
</reference>
<sequence length="250" mass="27856">MVWKNGATGLNLTPPHDILEKKITGYLPSGENTKMLLDMMVKSYDILKDHPVNKARVSRGLRPANSIWLWGEGKKPSIPKFYDKYKLNGSVISAVDLIKGIGILAGLRNVEVEGATGNIDTNFYGKAEAALKELESGQDFVYLHIEAPDECGHRHEIENKVKSIELIDEHVVGTIIKGLEKYDDYRILILPDHPTPLSLRTHTAEPVPFLLYQKAKPKKSGVTGYDELQAAKTGAVFNEGYKLMDRFILG</sequence>
<evidence type="ECO:0000256" key="4">
    <source>
        <dbReference type="ARBA" id="ARBA00005524"/>
    </source>
</evidence>
<keyword evidence="5" id="KW-0324">Glycolysis</keyword>
<comment type="function">
    <text evidence="2">Catalyzes the interconversion of 2-phosphoglycerate and 3-phosphoglycerate.</text>
</comment>
<dbReference type="SUPFAM" id="SSF53649">
    <property type="entry name" value="Alkaline phosphatase-like"/>
    <property type="match status" value="1"/>
</dbReference>
<keyword evidence="9" id="KW-1185">Reference proteome</keyword>
<dbReference type="Pfam" id="PF10143">
    <property type="entry name" value="PhosphMutase"/>
    <property type="match status" value="1"/>
</dbReference>
<feature type="domain" description="Metalloenzyme" evidence="7">
    <location>
        <begin position="3"/>
        <end position="216"/>
    </location>
</feature>
<evidence type="ECO:0000256" key="1">
    <source>
        <dbReference type="ARBA" id="ARBA00000370"/>
    </source>
</evidence>
<evidence type="ECO:0000313" key="8">
    <source>
        <dbReference type="EMBL" id="GAE89144.1"/>
    </source>
</evidence>